<dbReference type="EMBL" id="MU971360">
    <property type="protein sequence ID" value="KAK9238108.1"/>
    <property type="molecule type" value="Genomic_DNA"/>
</dbReference>
<dbReference type="Proteomes" id="UP001433508">
    <property type="component" value="Unassembled WGS sequence"/>
</dbReference>
<comment type="caution">
    <text evidence="1">The sequence shown here is derived from an EMBL/GenBank/DDBJ whole genome shotgun (WGS) entry which is preliminary data.</text>
</comment>
<evidence type="ECO:0000313" key="1">
    <source>
        <dbReference type="EMBL" id="KAK9238108.1"/>
    </source>
</evidence>
<proteinExistence type="predicted"/>
<protein>
    <submittedName>
        <fullName evidence="1">Major facilitator superfamily domain-containing protein</fullName>
    </submittedName>
</protein>
<organism evidence="1 2">
    <name type="scientific">Lipomyces kononenkoae</name>
    <name type="common">Yeast</name>
    <dbReference type="NCBI Taxonomy" id="34357"/>
    <lineage>
        <taxon>Eukaryota</taxon>
        <taxon>Fungi</taxon>
        <taxon>Dikarya</taxon>
        <taxon>Ascomycota</taxon>
        <taxon>Saccharomycotina</taxon>
        <taxon>Lipomycetes</taxon>
        <taxon>Lipomycetales</taxon>
        <taxon>Lipomycetaceae</taxon>
        <taxon>Lipomyces</taxon>
    </lineage>
</organism>
<gene>
    <name evidence="1" type="ORF">V1525DRAFT_402020</name>
</gene>
<evidence type="ECO:0000313" key="2">
    <source>
        <dbReference type="Proteomes" id="UP001433508"/>
    </source>
</evidence>
<name>A0ACC3T2G7_LIPKO</name>
<accession>A0ACC3T2G7</accession>
<keyword evidence="2" id="KW-1185">Reference proteome</keyword>
<sequence>MGPRGGVMVEHEGLPPSVSNHSNTVTLASSDDSIVGDDQNSKWWKLRPSIYLLLPALLVLTIAEGALIAPSLNVLFSLVCRAHYMQPDEVQAKDDIDRDCQTAEVHATVSRFTMIILLLQGLMSALVSPKLGALSDRFGRRPILAIAAIGPVFSSTILVAAIKSTSPHAYIWMLLLPILPGLTGSWATVRLTANAYATDCTPPLKRAYVFGLFQACLLLGQAIGPGLGGLVIQYTGDLVSGIYLALVMQIAFGLFVFFILPESLSQEKIVDAQEVLRIASEFAAAEPRDLRYYVRHVNILKPLKELWPTDGTRLVIKKNILALTAISTIFHGTGIGVIVSLLLYAEYIFHWTTAETGFFISLTSMSRVISLLVVLPAITYFYKRRHGHAQHEVGASKSDIFIIKIALVGEIASYLLMASATNGIEFALGGTLGAFGILESPIIKSAITKHVPAEKTGAVLGAVSLVESLSEVLAPIVFSNIYASTVGYYPKAIFVATMLVLMIAFVLTLFVTEHLGGGLYDSGDGLDVVDGRHYTDQDPTIELDSQNGSNTEER</sequence>
<reference evidence="2" key="1">
    <citation type="journal article" date="2024" name="Front. Bioeng. Biotechnol.">
        <title>Genome-scale model development and genomic sequencing of the oleaginous clade Lipomyces.</title>
        <authorList>
            <person name="Czajka J.J."/>
            <person name="Han Y."/>
            <person name="Kim J."/>
            <person name="Mondo S.J."/>
            <person name="Hofstad B.A."/>
            <person name="Robles A."/>
            <person name="Haridas S."/>
            <person name="Riley R."/>
            <person name="LaButti K."/>
            <person name="Pangilinan J."/>
            <person name="Andreopoulos W."/>
            <person name="Lipzen A."/>
            <person name="Yan J."/>
            <person name="Wang M."/>
            <person name="Ng V."/>
            <person name="Grigoriev I.V."/>
            <person name="Spatafora J.W."/>
            <person name="Magnuson J.K."/>
            <person name="Baker S.E."/>
            <person name="Pomraning K.R."/>
        </authorList>
    </citation>
    <scope>NUCLEOTIDE SEQUENCE [LARGE SCALE GENOMIC DNA]</scope>
    <source>
        <strain evidence="2">CBS 7786</strain>
    </source>
</reference>